<evidence type="ECO:0000313" key="1">
    <source>
        <dbReference type="EMBL" id="KAF9650707.1"/>
    </source>
</evidence>
<proteinExistence type="predicted"/>
<protein>
    <submittedName>
        <fullName evidence="1">Carbonic anhydrase</fullName>
    </submittedName>
</protein>
<accession>A0ACB6ZMA7</accession>
<sequence length="174" mass="19200">MSIHAHAHFEEGNLSYVASFRDKGELAIPPAKHLAIVTCMDARIDVVAQLGLKEGDAHIIRNAGGSAKDSIRSLVISQRLLGTREIAVFHHTDCGMLTFTTPQLREKLKASAEADDGEKIADAVDAIQFLEFSDLDKAVKEEVEYVKVHPLILKETEVTGWVYHVESGKVRRVV</sequence>
<gene>
    <name evidence="1" type="ORF">BDM02DRAFT_3267742</name>
</gene>
<comment type="caution">
    <text evidence="1">The sequence shown here is derived from an EMBL/GenBank/DDBJ whole genome shotgun (WGS) entry which is preliminary data.</text>
</comment>
<evidence type="ECO:0000313" key="2">
    <source>
        <dbReference type="Proteomes" id="UP000886501"/>
    </source>
</evidence>
<dbReference type="EMBL" id="MU117982">
    <property type="protein sequence ID" value="KAF9650707.1"/>
    <property type="molecule type" value="Genomic_DNA"/>
</dbReference>
<reference evidence="1" key="1">
    <citation type="submission" date="2019-10" db="EMBL/GenBank/DDBJ databases">
        <authorList>
            <consortium name="DOE Joint Genome Institute"/>
            <person name="Kuo A."/>
            <person name="Miyauchi S."/>
            <person name="Kiss E."/>
            <person name="Drula E."/>
            <person name="Kohler A."/>
            <person name="Sanchez-Garcia M."/>
            <person name="Andreopoulos B."/>
            <person name="Barry K.W."/>
            <person name="Bonito G."/>
            <person name="Buee M."/>
            <person name="Carver A."/>
            <person name="Chen C."/>
            <person name="Cichocki N."/>
            <person name="Clum A."/>
            <person name="Culley D."/>
            <person name="Crous P.W."/>
            <person name="Fauchery L."/>
            <person name="Girlanda M."/>
            <person name="Hayes R."/>
            <person name="Keri Z."/>
            <person name="Labutti K."/>
            <person name="Lipzen A."/>
            <person name="Lombard V."/>
            <person name="Magnuson J."/>
            <person name="Maillard F."/>
            <person name="Morin E."/>
            <person name="Murat C."/>
            <person name="Nolan M."/>
            <person name="Ohm R."/>
            <person name="Pangilinan J."/>
            <person name="Pereira M."/>
            <person name="Perotto S."/>
            <person name="Peter M."/>
            <person name="Riley R."/>
            <person name="Sitrit Y."/>
            <person name="Stielow B."/>
            <person name="Szollosi G."/>
            <person name="Zifcakova L."/>
            <person name="Stursova M."/>
            <person name="Spatafora J.W."/>
            <person name="Tedersoo L."/>
            <person name="Vaario L.-M."/>
            <person name="Yamada A."/>
            <person name="Yan M."/>
            <person name="Wang P."/>
            <person name="Xu J."/>
            <person name="Bruns T."/>
            <person name="Baldrian P."/>
            <person name="Vilgalys R."/>
            <person name="Henrissat B."/>
            <person name="Grigoriev I.V."/>
            <person name="Hibbett D."/>
            <person name="Nagy L.G."/>
            <person name="Martin F.M."/>
        </authorList>
    </citation>
    <scope>NUCLEOTIDE SEQUENCE</scope>
    <source>
        <strain evidence="1">P2</strain>
    </source>
</reference>
<keyword evidence="2" id="KW-1185">Reference proteome</keyword>
<name>A0ACB6ZMA7_THEGA</name>
<dbReference type="Proteomes" id="UP000886501">
    <property type="component" value="Unassembled WGS sequence"/>
</dbReference>
<reference evidence="1" key="2">
    <citation type="journal article" date="2020" name="Nat. Commun.">
        <title>Large-scale genome sequencing of mycorrhizal fungi provides insights into the early evolution of symbiotic traits.</title>
        <authorList>
            <person name="Miyauchi S."/>
            <person name="Kiss E."/>
            <person name="Kuo A."/>
            <person name="Drula E."/>
            <person name="Kohler A."/>
            <person name="Sanchez-Garcia M."/>
            <person name="Morin E."/>
            <person name="Andreopoulos B."/>
            <person name="Barry K.W."/>
            <person name="Bonito G."/>
            <person name="Buee M."/>
            <person name="Carver A."/>
            <person name="Chen C."/>
            <person name="Cichocki N."/>
            <person name="Clum A."/>
            <person name="Culley D."/>
            <person name="Crous P.W."/>
            <person name="Fauchery L."/>
            <person name="Girlanda M."/>
            <person name="Hayes R.D."/>
            <person name="Keri Z."/>
            <person name="LaButti K."/>
            <person name="Lipzen A."/>
            <person name="Lombard V."/>
            <person name="Magnuson J."/>
            <person name="Maillard F."/>
            <person name="Murat C."/>
            <person name="Nolan M."/>
            <person name="Ohm R.A."/>
            <person name="Pangilinan J."/>
            <person name="Pereira M.F."/>
            <person name="Perotto S."/>
            <person name="Peter M."/>
            <person name="Pfister S."/>
            <person name="Riley R."/>
            <person name="Sitrit Y."/>
            <person name="Stielow J.B."/>
            <person name="Szollosi G."/>
            <person name="Zifcakova L."/>
            <person name="Stursova M."/>
            <person name="Spatafora J.W."/>
            <person name="Tedersoo L."/>
            <person name="Vaario L.M."/>
            <person name="Yamada A."/>
            <person name="Yan M."/>
            <person name="Wang P."/>
            <person name="Xu J."/>
            <person name="Bruns T."/>
            <person name="Baldrian P."/>
            <person name="Vilgalys R."/>
            <person name="Dunand C."/>
            <person name="Henrissat B."/>
            <person name="Grigoriev I.V."/>
            <person name="Hibbett D."/>
            <person name="Nagy L.G."/>
            <person name="Martin F.M."/>
        </authorList>
    </citation>
    <scope>NUCLEOTIDE SEQUENCE</scope>
    <source>
        <strain evidence="1">P2</strain>
    </source>
</reference>
<organism evidence="1 2">
    <name type="scientific">Thelephora ganbajun</name>
    <name type="common">Ganba fungus</name>
    <dbReference type="NCBI Taxonomy" id="370292"/>
    <lineage>
        <taxon>Eukaryota</taxon>
        <taxon>Fungi</taxon>
        <taxon>Dikarya</taxon>
        <taxon>Basidiomycota</taxon>
        <taxon>Agaricomycotina</taxon>
        <taxon>Agaricomycetes</taxon>
        <taxon>Thelephorales</taxon>
        <taxon>Thelephoraceae</taxon>
        <taxon>Thelephora</taxon>
    </lineage>
</organism>